<dbReference type="AlphaFoldDB" id="A0A1C7N329"/>
<evidence type="ECO:0000256" key="1">
    <source>
        <dbReference type="SAM" id="Phobius"/>
    </source>
</evidence>
<keyword evidence="1" id="KW-0812">Transmembrane</keyword>
<dbReference type="EMBL" id="LUGH01000732">
    <property type="protein sequence ID" value="OBZ83046.1"/>
    <property type="molecule type" value="Genomic_DNA"/>
</dbReference>
<keyword evidence="1" id="KW-1133">Transmembrane helix</keyword>
<sequence>MEVLFTRMNTMMSSQVTTIEKLCTMISSFGFDLILFTVTVIIQQIDNASLGVEWEIRIHKDK</sequence>
<gene>
    <name evidence="2" type="ORF">A0J61_08904</name>
</gene>
<dbReference type="InParanoid" id="A0A1C7N329"/>
<evidence type="ECO:0000313" key="3">
    <source>
        <dbReference type="Proteomes" id="UP000093000"/>
    </source>
</evidence>
<reference evidence="2 3" key="1">
    <citation type="submission" date="2016-03" db="EMBL/GenBank/DDBJ databases">
        <title>Choanephora cucurbitarum.</title>
        <authorList>
            <person name="Min B."/>
            <person name="Park H."/>
            <person name="Park J.-H."/>
            <person name="Shin H.-D."/>
            <person name="Choi I.-G."/>
        </authorList>
    </citation>
    <scope>NUCLEOTIDE SEQUENCE [LARGE SCALE GENOMIC DNA]</scope>
    <source>
        <strain evidence="2 3">KUS-F28377</strain>
    </source>
</reference>
<name>A0A1C7N329_9FUNG</name>
<accession>A0A1C7N329</accession>
<feature type="transmembrane region" description="Helical" evidence="1">
    <location>
        <begin position="21"/>
        <end position="42"/>
    </location>
</feature>
<protein>
    <submittedName>
        <fullName evidence="2">Uncharacterized protein</fullName>
    </submittedName>
</protein>
<dbReference type="Proteomes" id="UP000093000">
    <property type="component" value="Unassembled WGS sequence"/>
</dbReference>
<keyword evidence="1" id="KW-0472">Membrane</keyword>
<proteinExistence type="predicted"/>
<evidence type="ECO:0000313" key="2">
    <source>
        <dbReference type="EMBL" id="OBZ83046.1"/>
    </source>
</evidence>
<comment type="caution">
    <text evidence="2">The sequence shown here is derived from an EMBL/GenBank/DDBJ whole genome shotgun (WGS) entry which is preliminary data.</text>
</comment>
<organism evidence="2 3">
    <name type="scientific">Choanephora cucurbitarum</name>
    <dbReference type="NCBI Taxonomy" id="101091"/>
    <lineage>
        <taxon>Eukaryota</taxon>
        <taxon>Fungi</taxon>
        <taxon>Fungi incertae sedis</taxon>
        <taxon>Mucoromycota</taxon>
        <taxon>Mucoromycotina</taxon>
        <taxon>Mucoromycetes</taxon>
        <taxon>Mucorales</taxon>
        <taxon>Mucorineae</taxon>
        <taxon>Choanephoraceae</taxon>
        <taxon>Choanephoroideae</taxon>
        <taxon>Choanephora</taxon>
    </lineage>
</organism>
<keyword evidence="3" id="KW-1185">Reference proteome</keyword>